<evidence type="ECO:0000313" key="3">
    <source>
        <dbReference type="EMBL" id="CAH2396724.1"/>
    </source>
</evidence>
<comment type="caution">
    <text evidence="3">The sequence shown here is derived from an EMBL/GenBank/DDBJ whole genome shotgun (WGS) entry which is preliminary data.</text>
</comment>
<dbReference type="PANTHER" id="PTHR23150:SF19">
    <property type="entry name" value="FORMYLGLYCINE-GENERATING ENZYME"/>
    <property type="match status" value="1"/>
</dbReference>
<accession>A0ABN8JHN8</accession>
<keyword evidence="4" id="KW-1185">Reference proteome</keyword>
<dbReference type="PANTHER" id="PTHR23150">
    <property type="entry name" value="SULFATASE MODIFYING FACTOR 1, 2"/>
    <property type="match status" value="1"/>
</dbReference>
<feature type="domain" description="Sulfatase-modifying factor enzyme-like" evidence="2">
    <location>
        <begin position="29"/>
        <end position="233"/>
    </location>
</feature>
<evidence type="ECO:0000259" key="2">
    <source>
        <dbReference type="Pfam" id="PF03781"/>
    </source>
</evidence>
<organism evidence="3 4">
    <name type="scientific">Mesorhizobium ventifaucium</name>
    <dbReference type="NCBI Taxonomy" id="666020"/>
    <lineage>
        <taxon>Bacteria</taxon>
        <taxon>Pseudomonadati</taxon>
        <taxon>Pseudomonadota</taxon>
        <taxon>Alphaproteobacteria</taxon>
        <taxon>Hyphomicrobiales</taxon>
        <taxon>Phyllobacteriaceae</taxon>
        <taxon>Mesorhizobium</taxon>
    </lineage>
</organism>
<feature type="chain" id="PRO_5045391527" evidence="1">
    <location>
        <begin position="27"/>
        <end position="240"/>
    </location>
</feature>
<dbReference type="InterPro" id="IPR005532">
    <property type="entry name" value="SUMF_dom"/>
</dbReference>
<dbReference type="SUPFAM" id="SSF56436">
    <property type="entry name" value="C-type lectin-like"/>
    <property type="match status" value="1"/>
</dbReference>
<dbReference type="EMBL" id="CAKXZS010000009">
    <property type="protein sequence ID" value="CAH2396724.1"/>
    <property type="molecule type" value="Genomic_DNA"/>
</dbReference>
<dbReference type="Proteomes" id="UP001152604">
    <property type="component" value="Unassembled WGS sequence"/>
</dbReference>
<keyword evidence="1" id="KW-0732">Signal</keyword>
<dbReference type="Pfam" id="PF03781">
    <property type="entry name" value="FGE-sulfatase"/>
    <property type="match status" value="1"/>
</dbReference>
<gene>
    <name evidence="3" type="ORF">MES4922_170119</name>
</gene>
<name>A0ABN8JHN8_9HYPH</name>
<feature type="signal peptide" evidence="1">
    <location>
        <begin position="1"/>
        <end position="26"/>
    </location>
</feature>
<dbReference type="InterPro" id="IPR042095">
    <property type="entry name" value="SUMF_sf"/>
</dbReference>
<protein>
    <submittedName>
        <fullName evidence="3">FGE-sulfatase domain-containing protein</fullName>
    </submittedName>
</protein>
<dbReference type="RefSeq" id="WP_254023927.1">
    <property type="nucleotide sequence ID" value="NZ_CAKXZS010000009.1"/>
</dbReference>
<evidence type="ECO:0000256" key="1">
    <source>
        <dbReference type="SAM" id="SignalP"/>
    </source>
</evidence>
<reference evidence="3" key="1">
    <citation type="submission" date="2022-03" db="EMBL/GenBank/DDBJ databases">
        <authorList>
            <person name="Brunel B."/>
        </authorList>
    </citation>
    <scope>NUCLEOTIDE SEQUENCE</scope>
    <source>
        <strain evidence="3">STM4922sample</strain>
    </source>
</reference>
<dbReference type="InterPro" id="IPR051043">
    <property type="entry name" value="Sulfatase_Mod_Factor_Kinase"/>
</dbReference>
<evidence type="ECO:0000313" key="4">
    <source>
        <dbReference type="Proteomes" id="UP001152604"/>
    </source>
</evidence>
<dbReference type="Gene3D" id="3.90.1580.10">
    <property type="entry name" value="paralog of FGE (formylglycine-generating enzyme)"/>
    <property type="match status" value="1"/>
</dbReference>
<proteinExistence type="predicted"/>
<sequence length="240" mass="25819">MAFRLKNAPAVLSIAILLATCGPLSAGERVVVGQFAIDRTEVTIGQFAGFAGATGMVTAAETMGGGHEWGSGWERRPGWTFRTPFGEAPQSTSEPAVHLNWHEAAAYCAWAGGRLPTSEEWNRAAYRETRPGPSAGFIAGRQYAYPVGDTPVGANTRGDDPWPRHAAAGTTQVGVNGLYDMGGNVWEWLANRDGPAALTAGGSWWYGAEEMVSSAMQWKPADFYVVYIGFRCVYDHGRAR</sequence>
<dbReference type="InterPro" id="IPR016187">
    <property type="entry name" value="CTDL_fold"/>
</dbReference>